<dbReference type="SUPFAM" id="SSF53098">
    <property type="entry name" value="Ribonuclease H-like"/>
    <property type="match status" value="1"/>
</dbReference>
<dbReference type="InterPro" id="IPR008906">
    <property type="entry name" value="HATC_C_dom"/>
</dbReference>
<sequence>MEKEIKMEMDLEVKMEDADLDLEALVASFQSESEATTTKKGKFSDSYRKRKADEIESGIRDGFYSERPKCENFNVLINEHGAEIDRLRCVKCLKVISAISGGHKTIHRNGKCILNRTRRVNRKPEPEKQKNLRTAMLEYAISSGTSLANLSKEPFKSFVQKMLAISDPIFDSESLLFPTEELFKETIEKDADIVYGKIAAMIREPINQNDACFFVDFGEEIENFLLVFLVFVDRNASPIRLKSVPFAFYPSITGRNASSLSSFLVSEGKRYSLSKEEIRNIRVVGEGFSELKDIDEDYLQYYRLCSQKSIENAVNRCLDPDEEDIAKFTKEELEMIHLVSEIVDKCCYLAITLRRKKDTYKLSKLPADHYTAPWSSVSQTCADILSMKKEIEKIKDPTVKELYAKINSHLTILKSSLQVINKFEAILKVFEESSLHEIAPTMFQLRTSLKTEEDKVGENDIMPSAVVAKAARIAVDNLIEKKIGHVHLLAVFLCPGLRSMRTMPEEFKNKTEELIVKKLGTVDAQQEESILKNFQKQVKSTLYETPTSIPTPEQELNDYQSMPLCWRDFELSPLEFWSKYSSRFPRLTKIASNVFCCLSSSTTCESSISELKLFDTHGPEIDYENVEQHMFSFLNSNNHI</sequence>
<dbReference type="eggNOG" id="ENOG502RT9G">
    <property type="taxonomic scope" value="Eukaryota"/>
</dbReference>
<dbReference type="HOGENOM" id="CLU_028063_0_0_1"/>
<dbReference type="SMR" id="Q9N5Z0"/>
<keyword evidence="5" id="KW-1267">Proteomics identification</keyword>
<dbReference type="InParanoid" id="Q9N5Z0"/>
<accession>Q9N5Z0</accession>
<dbReference type="PANTHER" id="PTHR37432">
    <property type="entry name" value="PROTEIN CBG21304"/>
    <property type="match status" value="1"/>
</dbReference>
<evidence type="ECO:0007829" key="5">
    <source>
        <dbReference type="PeptideAtlas" id="Q9N5Z0"/>
    </source>
</evidence>
<gene>
    <name evidence="2 4" type="ORF">C09E7.4</name>
    <name evidence="2" type="ORF">CELE_C09E7.4</name>
</gene>
<dbReference type="Proteomes" id="UP000001940">
    <property type="component" value="Chromosome III"/>
</dbReference>
<protein>
    <submittedName>
        <fullName evidence="2">HAT C-terminal dimerisation domain-containing protein</fullName>
    </submittedName>
</protein>
<evidence type="ECO:0000313" key="3">
    <source>
        <dbReference type="Proteomes" id="UP000001940"/>
    </source>
</evidence>
<dbReference type="RefSeq" id="NP_498442.1">
    <property type="nucleotide sequence ID" value="NM_066041.9"/>
</dbReference>
<dbReference type="Bgee" id="WBGene00015638">
    <property type="expression patterns" value="Expressed in embryo and 4 other cell types or tissues"/>
</dbReference>
<dbReference type="CTD" id="175928"/>
<evidence type="ECO:0000313" key="4">
    <source>
        <dbReference type="WormBase" id="C09E7.4"/>
    </source>
</evidence>
<dbReference type="AGR" id="WB:WBGene00015638"/>
<dbReference type="PANTHER" id="PTHR37432:SF1">
    <property type="entry name" value="HAT C-TERMINAL DIMERISATION DOMAIN-CONTAINING PROTEIN-RELATED"/>
    <property type="match status" value="1"/>
</dbReference>
<dbReference type="Pfam" id="PF05699">
    <property type="entry name" value="Dimer_Tnp_hAT"/>
    <property type="match status" value="1"/>
</dbReference>
<organism evidence="2 3">
    <name type="scientific">Caenorhabditis elegans</name>
    <dbReference type="NCBI Taxonomy" id="6239"/>
    <lineage>
        <taxon>Eukaryota</taxon>
        <taxon>Metazoa</taxon>
        <taxon>Ecdysozoa</taxon>
        <taxon>Nematoda</taxon>
        <taxon>Chromadorea</taxon>
        <taxon>Rhabditida</taxon>
        <taxon>Rhabditina</taxon>
        <taxon>Rhabditomorpha</taxon>
        <taxon>Rhabditoidea</taxon>
        <taxon>Rhabditidae</taxon>
        <taxon>Peloderinae</taxon>
        <taxon>Caenorhabditis</taxon>
    </lineage>
</organism>
<dbReference type="GO" id="GO:0046983">
    <property type="term" value="F:protein dimerization activity"/>
    <property type="evidence" value="ECO:0007669"/>
    <property type="project" value="InterPro"/>
</dbReference>
<dbReference type="OMA" id="ICACHAI"/>
<reference evidence="2 3" key="1">
    <citation type="journal article" date="1998" name="Science">
        <title>Genome sequence of the nematode C. elegans: a platform for investigating biology.</title>
        <authorList>
            <consortium name="The C. elegans sequencing consortium"/>
            <person name="Sulson J.E."/>
            <person name="Waterston R."/>
        </authorList>
    </citation>
    <scope>NUCLEOTIDE SEQUENCE [LARGE SCALE GENOMIC DNA]</scope>
    <source>
        <strain evidence="2 3">Bristol N2</strain>
    </source>
</reference>
<dbReference type="WormBase" id="C09E7.4">
    <property type="protein sequence ID" value="CE25768"/>
    <property type="gene ID" value="WBGene00015638"/>
</dbReference>
<dbReference type="PeptideAtlas" id="Q9N5Z0"/>
<keyword evidence="3" id="KW-1185">Reference proteome</keyword>
<dbReference type="FunCoup" id="Q9N5Z0">
    <property type="interactions" value="1359"/>
</dbReference>
<name>Q9N5Z0_CAEEL</name>
<dbReference type="KEGG" id="cel:CELE_C09E7.4"/>
<proteinExistence type="evidence at protein level"/>
<evidence type="ECO:0000259" key="1">
    <source>
        <dbReference type="Pfam" id="PF05699"/>
    </source>
</evidence>
<feature type="domain" description="HAT C-terminal dimerisation" evidence="1">
    <location>
        <begin position="555"/>
        <end position="632"/>
    </location>
</feature>
<dbReference type="InterPro" id="IPR012337">
    <property type="entry name" value="RNaseH-like_sf"/>
</dbReference>
<dbReference type="OrthoDB" id="5859706at2759"/>
<dbReference type="GeneID" id="175928"/>
<dbReference type="UCSC" id="C09E7.4">
    <property type="organism name" value="c. elegans"/>
</dbReference>
<dbReference type="AlphaFoldDB" id="Q9N5Z0"/>
<evidence type="ECO:0000313" key="2">
    <source>
        <dbReference type="EMBL" id="CCD63913.1"/>
    </source>
</evidence>
<dbReference type="PaxDb" id="6239-C09E7.4"/>
<dbReference type="EMBL" id="BX284603">
    <property type="protein sequence ID" value="CCD63913.1"/>
    <property type="molecule type" value="Genomic_DNA"/>
</dbReference>